<dbReference type="Pfam" id="PF00570">
    <property type="entry name" value="HRDC"/>
    <property type="match status" value="1"/>
</dbReference>
<dbReference type="InterPro" id="IPR010285">
    <property type="entry name" value="DNA_helicase_pif1-like_DEAD"/>
</dbReference>
<dbReference type="InterPro" id="IPR044876">
    <property type="entry name" value="HRDC_dom_sf"/>
</dbReference>
<protein>
    <submittedName>
        <fullName evidence="2">AAA family ATPase</fullName>
    </submittedName>
</protein>
<dbReference type="Gene3D" id="1.10.150.80">
    <property type="entry name" value="HRDC domain"/>
    <property type="match status" value="1"/>
</dbReference>
<comment type="caution">
    <text evidence="2">The sequence shown here is derived from an EMBL/GenBank/DDBJ whole genome shotgun (WGS) entry which is preliminary data.</text>
</comment>
<name>A0ABV6LBA7_9SPHI</name>
<evidence type="ECO:0000313" key="2">
    <source>
        <dbReference type="EMBL" id="MFC0516770.1"/>
    </source>
</evidence>
<evidence type="ECO:0000313" key="3">
    <source>
        <dbReference type="Proteomes" id="UP001589828"/>
    </source>
</evidence>
<proteinExistence type="predicted"/>
<dbReference type="CDD" id="cd18809">
    <property type="entry name" value="SF1_C_RecD"/>
    <property type="match status" value="1"/>
</dbReference>
<dbReference type="Gene3D" id="3.40.50.300">
    <property type="entry name" value="P-loop containing nucleotide triphosphate hydrolases"/>
    <property type="match status" value="2"/>
</dbReference>
<dbReference type="Proteomes" id="UP001589828">
    <property type="component" value="Unassembled WGS sequence"/>
</dbReference>
<dbReference type="InterPro" id="IPR027417">
    <property type="entry name" value="P-loop_NTPase"/>
</dbReference>
<dbReference type="RefSeq" id="WP_377024542.1">
    <property type="nucleotide sequence ID" value="NZ_JBHLTS010000067.1"/>
</dbReference>
<dbReference type="SUPFAM" id="SSF47819">
    <property type="entry name" value="HRDC-like"/>
    <property type="match status" value="1"/>
</dbReference>
<evidence type="ECO:0000259" key="1">
    <source>
        <dbReference type="PROSITE" id="PS50967"/>
    </source>
</evidence>
<reference evidence="2 3" key="1">
    <citation type="submission" date="2024-09" db="EMBL/GenBank/DDBJ databases">
        <authorList>
            <person name="Sun Q."/>
            <person name="Mori K."/>
        </authorList>
    </citation>
    <scope>NUCLEOTIDE SEQUENCE [LARGE SCALE GENOMIC DNA]</scope>
    <source>
        <strain evidence="2 3">NCAIM B.02415</strain>
    </source>
</reference>
<dbReference type="Gene3D" id="2.30.30.940">
    <property type="match status" value="1"/>
</dbReference>
<sequence>MVLEPFHELVLKFIENTNRPIFLTGKAGTGKTTFLRWIRANVSKNLAVVAPTAVAAINAGGVTIHSFFQVPFGPQAPVTDHNNHSTLLRQVSLEKSNILKCLDLLIIDEISMVRADTLDYIDTVLRQAKGSARPFGGVQLLMIGDLFQLPPVYEKDWPVLRNFYKGPYFFDSLAFQKFPVLTFELTQVYRQKDPVFVEILNSIRNGYANGEMLEKLNAHYNPNLNANWLKDYVTLSTHNQLVNEINQQRLTELDGEAHTFKATISGDFPKEAYPAEEELVLKVGAQVMFIKNDSSGKKQYYNGRTGRITAMGPGNIRLSFLDDGTEFEVIPESWQNVKYALAEDEQKVNEQNNGSFSQYPLRLAWAITIHKSQGLTFEKAVIDVDAAFAFGQAYVALSRCRSLEGMILKSPVRPENIRTDPEIINFMQNAAISMPDEQLLDSTIRQIALEEMKDVFDFSMLTGAWKQLKTIMLAGEVKNSLLSEQINKTDQSWDTEIKSIGDRFIRKEMAALPDDQLIWDNAPFIGRLKNAANYFLPKLNAFSEAINAFYTAKNNTNPPAEFYDSLNHLLVNLKAKTAAFVRLPIATSGRDVLSSVQEAGISYKPVYKNWNPKTLPKEKEIVNPELYKQLLNWRKVTSLERKIPEHTLVSENMLRDITSKLPRSLNQLSQLKSFGDAKATDLGEPILKLIRSYLGENDLFA</sequence>
<dbReference type="EMBL" id="JBHLTS010000067">
    <property type="protein sequence ID" value="MFC0516770.1"/>
    <property type="molecule type" value="Genomic_DNA"/>
</dbReference>
<keyword evidence="3" id="KW-1185">Reference proteome</keyword>
<dbReference type="InterPro" id="IPR002121">
    <property type="entry name" value="HRDC_dom"/>
</dbReference>
<dbReference type="PANTHER" id="PTHR47642">
    <property type="entry name" value="ATP-DEPENDENT DNA HELICASE"/>
    <property type="match status" value="1"/>
</dbReference>
<organism evidence="2 3">
    <name type="scientific">Mucilaginibacter angelicae</name>
    <dbReference type="NCBI Taxonomy" id="869718"/>
    <lineage>
        <taxon>Bacteria</taxon>
        <taxon>Pseudomonadati</taxon>
        <taxon>Bacteroidota</taxon>
        <taxon>Sphingobacteriia</taxon>
        <taxon>Sphingobacteriales</taxon>
        <taxon>Sphingobacteriaceae</taxon>
        <taxon>Mucilaginibacter</taxon>
    </lineage>
</organism>
<dbReference type="PANTHER" id="PTHR47642:SF5">
    <property type="entry name" value="ATP-DEPENDENT DNA HELICASE"/>
    <property type="match status" value="1"/>
</dbReference>
<dbReference type="Pfam" id="PF05970">
    <property type="entry name" value="PIF1"/>
    <property type="match status" value="1"/>
</dbReference>
<accession>A0ABV6LBA7</accession>
<gene>
    <name evidence="2" type="ORF">ACFFGT_21365</name>
</gene>
<dbReference type="PROSITE" id="PS50967">
    <property type="entry name" value="HRDC"/>
    <property type="match status" value="1"/>
</dbReference>
<dbReference type="InterPro" id="IPR051055">
    <property type="entry name" value="PIF1_helicase"/>
</dbReference>
<dbReference type="SUPFAM" id="SSF52540">
    <property type="entry name" value="P-loop containing nucleoside triphosphate hydrolases"/>
    <property type="match status" value="2"/>
</dbReference>
<dbReference type="InterPro" id="IPR010997">
    <property type="entry name" value="HRDC-like_sf"/>
</dbReference>
<feature type="domain" description="HRDC" evidence="1">
    <location>
        <begin position="620"/>
        <end position="700"/>
    </location>
</feature>